<sequence>MTLHRLHAFVTFPSHDTFWDFPAPRVCLATEIFDDFSPQQWDNGGNEAVKEDRLALSGERCVFAQNHPELAPLLESFIAEIRMKKFTRDEQKMLDARCKVLVEAGALQPRSVAQVELTDQVRLQAEKSSFAAPESGSSLTRQLADVMRGLTAAQFDPSHPGDLTQEQEAVSDSEYLLASTQPWLGMAVNPWGDENEDGSWSQQRLFVDRTGYARLCKLYGGDEELRLEAGFVRVTFARCGEERDVLETELLWPDFTLVDQKIDKETKVASDTCVTRARWKKDGDQVVPPDCRAHRDAGRHTMAAVQETLNAQQVYPTGAVAGTLMWDRKGHQFCVLSEKTGVQWELMEMMVRHTMGGGTHMAPMGSVTGEFQLPFYYYEKDQRWSYQPLKCVQKVDVVSLRARLKLRYDEAAPAPLRLLHQTWPEGQFDPGRKEYQPPVFQGTYQAESDTSSVDTARESTCLDPAQIAELSQKGGQTVFLVRYQYRRGKVILMLGKPNAERGKGLRTCELSNKQMHRYSYSASLGQRGEHLPLGGQSAGCSGGLVGTIRQQSRHGEAEIPATVWGSSFS</sequence>
<reference evidence="1 2" key="1">
    <citation type="journal article" date="2015" name="Genome Biol. Evol.">
        <title>Comparative Genomics of a Bacterivorous Green Alga Reveals Evolutionary Causalities and Consequences of Phago-Mixotrophic Mode of Nutrition.</title>
        <authorList>
            <person name="Burns J.A."/>
            <person name="Paasch A."/>
            <person name="Narechania A."/>
            <person name="Kim E."/>
        </authorList>
    </citation>
    <scope>NUCLEOTIDE SEQUENCE [LARGE SCALE GENOMIC DNA]</scope>
    <source>
        <strain evidence="1 2">PLY_AMNH</strain>
    </source>
</reference>
<comment type="caution">
    <text evidence="1">The sequence shown here is derived from an EMBL/GenBank/DDBJ whole genome shotgun (WGS) entry which is preliminary data.</text>
</comment>
<accession>A0AAE0L8K2</accession>
<dbReference type="Proteomes" id="UP001190700">
    <property type="component" value="Unassembled WGS sequence"/>
</dbReference>
<gene>
    <name evidence="1" type="ORF">CYMTET_16208</name>
</gene>
<dbReference type="EMBL" id="LGRX02007080">
    <property type="protein sequence ID" value="KAK3275675.1"/>
    <property type="molecule type" value="Genomic_DNA"/>
</dbReference>
<evidence type="ECO:0000313" key="2">
    <source>
        <dbReference type="Proteomes" id="UP001190700"/>
    </source>
</evidence>
<name>A0AAE0L8K2_9CHLO</name>
<organism evidence="1 2">
    <name type="scientific">Cymbomonas tetramitiformis</name>
    <dbReference type="NCBI Taxonomy" id="36881"/>
    <lineage>
        <taxon>Eukaryota</taxon>
        <taxon>Viridiplantae</taxon>
        <taxon>Chlorophyta</taxon>
        <taxon>Pyramimonadophyceae</taxon>
        <taxon>Pyramimonadales</taxon>
        <taxon>Pyramimonadaceae</taxon>
        <taxon>Cymbomonas</taxon>
    </lineage>
</organism>
<proteinExistence type="predicted"/>
<keyword evidence="2" id="KW-1185">Reference proteome</keyword>
<evidence type="ECO:0000313" key="1">
    <source>
        <dbReference type="EMBL" id="KAK3275675.1"/>
    </source>
</evidence>
<protein>
    <submittedName>
        <fullName evidence="1">Uncharacterized protein</fullName>
    </submittedName>
</protein>
<dbReference type="AlphaFoldDB" id="A0AAE0L8K2"/>